<organism evidence="1 2">
    <name type="scientific">Petrotoga olearia DSM 13574</name>
    <dbReference type="NCBI Taxonomy" id="1122955"/>
    <lineage>
        <taxon>Bacteria</taxon>
        <taxon>Thermotogati</taxon>
        <taxon>Thermotogota</taxon>
        <taxon>Thermotogae</taxon>
        <taxon>Petrotogales</taxon>
        <taxon>Petrotogaceae</taxon>
        <taxon>Petrotoga</taxon>
    </lineage>
</organism>
<comment type="caution">
    <text evidence="1">The sequence shown here is derived from an EMBL/GenBank/DDBJ whole genome shotgun (WGS) entry which is preliminary data.</text>
</comment>
<dbReference type="OrthoDB" id="43188at2"/>
<dbReference type="Gene3D" id="2.40.160.130">
    <property type="entry name" value="Capsule assembly protein Wzi"/>
    <property type="match status" value="1"/>
</dbReference>
<dbReference type="InterPro" id="IPR038636">
    <property type="entry name" value="Wzi_sf"/>
</dbReference>
<accession>A0A2K1P186</accession>
<dbReference type="EMBL" id="AZRL01000012">
    <property type="protein sequence ID" value="PNR96534.1"/>
    <property type="molecule type" value="Genomic_DNA"/>
</dbReference>
<reference evidence="1 2" key="1">
    <citation type="submission" date="2013-12" db="EMBL/GenBank/DDBJ databases">
        <title>Comparative genomics of Petrotoga isolates.</title>
        <authorList>
            <person name="Nesbo C.L."/>
            <person name="Charchuk R."/>
            <person name="Chow K."/>
        </authorList>
    </citation>
    <scope>NUCLEOTIDE SEQUENCE [LARGE SCALE GENOMIC DNA]</scope>
    <source>
        <strain evidence="1 2">DSM 13574</strain>
    </source>
</reference>
<dbReference type="RefSeq" id="WP_103066786.1">
    <property type="nucleotide sequence ID" value="NZ_AZRL01000012.1"/>
</dbReference>
<dbReference type="AlphaFoldDB" id="A0A2K1P186"/>
<name>A0A2K1P186_9BACT</name>
<protein>
    <submittedName>
        <fullName evidence="1">Uncharacterized protein</fullName>
    </submittedName>
</protein>
<sequence length="382" mass="43997">MNMEKVRKIGTFHILVLIFIFFNTKGFSEITTNEVYLLSSIYEGKDFTNITPYPINSNDEFEVYPGFFYKSFDPLWLIGGIFETNWSDLERGVYLSDSLPYVTGFMGGYDAGSMRIVSGMYFFDPYLTEEELERQKDTSFGTNFDTNSDRAGLEDFGYSDPSKTLFIHRLEFNLFDRVRLSLNELNLIGGKYPDLSDANPFGIAHNNLGEGFSNNMLGVDVSFIPTKGWQIYGQFAMDDFVVPDTEGGATYYKPTAFAWGLGTRLVGKTSKYYISPKIEYYKIYTWMYNQWAPYLKYTAKYNEEDIPIGFDYGNDMEGYLIGLDIANETTRYKIIFEHYLKGEINLDTPYDDERKEDVEGWPGPYGETTPFIKISFSIEVGF</sequence>
<gene>
    <name evidence="1" type="ORF">X929_04225</name>
</gene>
<dbReference type="Proteomes" id="UP000236434">
    <property type="component" value="Unassembled WGS sequence"/>
</dbReference>
<evidence type="ECO:0000313" key="1">
    <source>
        <dbReference type="EMBL" id="PNR96534.1"/>
    </source>
</evidence>
<proteinExistence type="predicted"/>
<evidence type="ECO:0000313" key="2">
    <source>
        <dbReference type="Proteomes" id="UP000236434"/>
    </source>
</evidence>